<sequence length="111" mass="12395">MENTQHADTRQEELAIDAVIDRIATKFPTLDHDHVEQVVHDEVHTLDDAHVRDYIPVVVEHSVTEKLREEADPVPLAERIPQEGDVAAPYRDRGGDERRSESAGPLLGGSL</sequence>
<proteinExistence type="predicted"/>
<gene>
    <name evidence="2" type="ORF">C7474_0065</name>
</gene>
<organism evidence="2 3">
    <name type="scientific">Microbacterium telephonicum</name>
    <dbReference type="NCBI Taxonomy" id="1714841"/>
    <lineage>
        <taxon>Bacteria</taxon>
        <taxon>Bacillati</taxon>
        <taxon>Actinomycetota</taxon>
        <taxon>Actinomycetes</taxon>
        <taxon>Micrococcales</taxon>
        <taxon>Microbacteriaceae</taxon>
        <taxon>Microbacterium</taxon>
    </lineage>
</organism>
<dbReference type="RefSeq" id="WP_121056610.1">
    <property type="nucleotide sequence ID" value="NZ_RCDB01000001.1"/>
</dbReference>
<keyword evidence="3" id="KW-1185">Reference proteome</keyword>
<dbReference type="AlphaFoldDB" id="A0A498CIT1"/>
<dbReference type="EMBL" id="RCDB01000001">
    <property type="protein sequence ID" value="RLK52138.1"/>
    <property type="molecule type" value="Genomic_DNA"/>
</dbReference>
<evidence type="ECO:0000313" key="3">
    <source>
        <dbReference type="Proteomes" id="UP000273158"/>
    </source>
</evidence>
<protein>
    <submittedName>
        <fullName evidence="2">Uncharacterized protein DUF3562</fullName>
    </submittedName>
</protein>
<feature type="region of interest" description="Disordered" evidence="1">
    <location>
        <begin position="69"/>
        <end position="111"/>
    </location>
</feature>
<dbReference type="Gene3D" id="1.10.8.1060">
    <property type="entry name" value="Corynebacterium glutamicum thioredoxin-dependent arsenate reductase, N-terminal domain"/>
    <property type="match status" value="1"/>
</dbReference>
<comment type="caution">
    <text evidence="2">The sequence shown here is derived from an EMBL/GenBank/DDBJ whole genome shotgun (WGS) entry which is preliminary data.</text>
</comment>
<name>A0A498CIT1_9MICO</name>
<reference evidence="2 3" key="1">
    <citation type="journal article" date="2015" name="Stand. Genomic Sci.">
        <title>Genomic Encyclopedia of Bacterial and Archaeal Type Strains, Phase III: the genomes of soil and plant-associated and newly described type strains.</title>
        <authorList>
            <person name="Whitman W.B."/>
            <person name="Woyke T."/>
            <person name="Klenk H.P."/>
            <person name="Zhou Y."/>
            <person name="Lilburn T.G."/>
            <person name="Beck B.J."/>
            <person name="De Vos P."/>
            <person name="Vandamme P."/>
            <person name="Eisen J.A."/>
            <person name="Garrity G."/>
            <person name="Hugenholtz P."/>
            <person name="Kyrpides N.C."/>
        </authorList>
    </citation>
    <scope>NUCLEOTIDE SEQUENCE [LARGE SCALE GENOMIC DNA]</scope>
    <source>
        <strain evidence="2 3">S2T63</strain>
    </source>
</reference>
<evidence type="ECO:0000313" key="2">
    <source>
        <dbReference type="EMBL" id="RLK52138.1"/>
    </source>
</evidence>
<dbReference type="NCBIfam" id="NF046112">
    <property type="entry name" value="MSMEG_6209_Nter"/>
    <property type="match status" value="1"/>
</dbReference>
<evidence type="ECO:0000256" key="1">
    <source>
        <dbReference type="SAM" id="MobiDB-lite"/>
    </source>
</evidence>
<dbReference type="OrthoDB" id="4277148at2"/>
<feature type="compositionally biased region" description="Basic and acidic residues" evidence="1">
    <location>
        <begin position="90"/>
        <end position="101"/>
    </location>
</feature>
<accession>A0A498CIT1</accession>
<dbReference type="Proteomes" id="UP000273158">
    <property type="component" value="Unassembled WGS sequence"/>
</dbReference>